<dbReference type="Proteomes" id="UP001247542">
    <property type="component" value="Unassembled WGS sequence"/>
</dbReference>
<dbReference type="PROSITE" id="PS50928">
    <property type="entry name" value="ABC_TM1"/>
    <property type="match status" value="1"/>
</dbReference>
<evidence type="ECO:0000256" key="3">
    <source>
        <dbReference type="ARBA" id="ARBA00022475"/>
    </source>
</evidence>
<feature type="transmembrane region" description="Helical" evidence="7">
    <location>
        <begin position="159"/>
        <end position="177"/>
    </location>
</feature>
<keyword evidence="3" id="KW-1003">Cell membrane</keyword>
<comment type="similarity">
    <text evidence="7">Belongs to the binding-protein-dependent transport system permease family.</text>
</comment>
<reference evidence="9 10" key="1">
    <citation type="submission" date="2023-06" db="EMBL/GenBank/DDBJ databases">
        <title>Draft genome sequence of Gleimia hominis type strain CCUG 57540T.</title>
        <authorList>
            <person name="Salva-Serra F."/>
            <person name="Cardew S."/>
            <person name="Jensie Markopoulos S."/>
            <person name="Ohlen M."/>
            <person name="Inganas E."/>
            <person name="Svensson-Stadler L."/>
            <person name="Moore E.R.B."/>
        </authorList>
    </citation>
    <scope>NUCLEOTIDE SEQUENCE [LARGE SCALE GENOMIC DNA]</scope>
    <source>
        <strain evidence="9 10">CCUG 57540</strain>
    </source>
</reference>
<evidence type="ECO:0000313" key="10">
    <source>
        <dbReference type="Proteomes" id="UP001247542"/>
    </source>
</evidence>
<dbReference type="SUPFAM" id="SSF161098">
    <property type="entry name" value="MetI-like"/>
    <property type="match status" value="1"/>
</dbReference>
<feature type="transmembrane region" description="Helical" evidence="7">
    <location>
        <begin position="92"/>
        <end position="116"/>
    </location>
</feature>
<keyword evidence="5 7" id="KW-1133">Transmembrane helix</keyword>
<evidence type="ECO:0000256" key="2">
    <source>
        <dbReference type="ARBA" id="ARBA00022448"/>
    </source>
</evidence>
<comment type="caution">
    <text evidence="9">The sequence shown here is derived from an EMBL/GenBank/DDBJ whole genome shotgun (WGS) entry which is preliminary data.</text>
</comment>
<sequence length="293" mass="32451">MKWFRRETGTQPDEQTHFQSQSTAFKVIGYIAMAVALLGILVPIYWILAASFKTQPDIYTVPANYWPNPFTTENYHTVRTQIPFTSYLRNSVIITVVLSTVKIVLGVLSAYALSLLRFRGRNLVFIIVIASLMVPNQITVISNYAIVADLGLKNTFAGIILPLAGTAFGTFLMRNHFLSLPSEIIEAARMDGAGPLKLLTRVVLPMSWPTLSAFALITIVNDWNEYLWPFLMSDDERTAPLQIGLTFLQNNEGLTNWGPVMAGTVLAVIPVLVVFLLLQKNMIKGLTSGAVKG</sequence>
<evidence type="ECO:0000256" key="4">
    <source>
        <dbReference type="ARBA" id="ARBA00022692"/>
    </source>
</evidence>
<keyword evidence="10" id="KW-1185">Reference proteome</keyword>
<proteinExistence type="inferred from homology"/>
<dbReference type="Gene3D" id="1.10.3720.10">
    <property type="entry name" value="MetI-like"/>
    <property type="match status" value="1"/>
</dbReference>
<feature type="transmembrane region" description="Helical" evidence="7">
    <location>
        <begin position="257"/>
        <end position="278"/>
    </location>
</feature>
<feature type="domain" description="ABC transmembrane type-1" evidence="8">
    <location>
        <begin position="88"/>
        <end position="278"/>
    </location>
</feature>
<dbReference type="InterPro" id="IPR035906">
    <property type="entry name" value="MetI-like_sf"/>
</dbReference>
<feature type="transmembrane region" description="Helical" evidence="7">
    <location>
        <begin position="123"/>
        <end position="147"/>
    </location>
</feature>
<keyword evidence="4 7" id="KW-0812">Transmembrane</keyword>
<keyword evidence="6 7" id="KW-0472">Membrane</keyword>
<feature type="transmembrane region" description="Helical" evidence="7">
    <location>
        <begin position="27"/>
        <end position="48"/>
    </location>
</feature>
<organism evidence="9 10">
    <name type="scientific">Gleimia hominis</name>
    <dbReference type="NCBI Taxonomy" id="595468"/>
    <lineage>
        <taxon>Bacteria</taxon>
        <taxon>Bacillati</taxon>
        <taxon>Actinomycetota</taxon>
        <taxon>Actinomycetes</taxon>
        <taxon>Actinomycetales</taxon>
        <taxon>Actinomycetaceae</taxon>
        <taxon>Gleimia</taxon>
    </lineage>
</organism>
<dbReference type="RefSeq" id="WP_313274286.1">
    <property type="nucleotide sequence ID" value="NZ_JASXSX010000004.1"/>
</dbReference>
<name>A0ABU3IEV1_9ACTO</name>
<protein>
    <submittedName>
        <fullName evidence="9">Carbohydrate ABC transporter permease</fullName>
    </submittedName>
</protein>
<keyword evidence="2 7" id="KW-0813">Transport</keyword>
<evidence type="ECO:0000256" key="7">
    <source>
        <dbReference type="RuleBase" id="RU363032"/>
    </source>
</evidence>
<evidence type="ECO:0000256" key="6">
    <source>
        <dbReference type="ARBA" id="ARBA00023136"/>
    </source>
</evidence>
<evidence type="ECO:0000256" key="5">
    <source>
        <dbReference type="ARBA" id="ARBA00022989"/>
    </source>
</evidence>
<dbReference type="PANTHER" id="PTHR43744:SF13">
    <property type="entry name" value="SN-GLYCEROL-3-PHOSPHATE TRANSPORT INTEGRAL MEMBRANE PROTEIN ABC TRANSPORTER UGPE-RELATED"/>
    <property type="match status" value="1"/>
</dbReference>
<feature type="transmembrane region" description="Helical" evidence="7">
    <location>
        <begin position="198"/>
        <end position="220"/>
    </location>
</feature>
<comment type="subcellular location">
    <subcellularLocation>
        <location evidence="1 7">Cell membrane</location>
        <topology evidence="1 7">Multi-pass membrane protein</topology>
    </subcellularLocation>
</comment>
<dbReference type="PANTHER" id="PTHR43744">
    <property type="entry name" value="ABC TRANSPORTER PERMEASE PROTEIN MG189-RELATED-RELATED"/>
    <property type="match status" value="1"/>
</dbReference>
<evidence type="ECO:0000259" key="8">
    <source>
        <dbReference type="PROSITE" id="PS50928"/>
    </source>
</evidence>
<dbReference type="EMBL" id="JASXSX010000004">
    <property type="protein sequence ID" value="MDT3768007.1"/>
    <property type="molecule type" value="Genomic_DNA"/>
</dbReference>
<accession>A0ABU3IEV1</accession>
<evidence type="ECO:0000256" key="1">
    <source>
        <dbReference type="ARBA" id="ARBA00004651"/>
    </source>
</evidence>
<gene>
    <name evidence="9" type="ORF">QS713_08050</name>
</gene>
<evidence type="ECO:0000313" key="9">
    <source>
        <dbReference type="EMBL" id="MDT3768007.1"/>
    </source>
</evidence>
<dbReference type="Pfam" id="PF00528">
    <property type="entry name" value="BPD_transp_1"/>
    <property type="match status" value="1"/>
</dbReference>
<dbReference type="InterPro" id="IPR000515">
    <property type="entry name" value="MetI-like"/>
</dbReference>
<dbReference type="CDD" id="cd06261">
    <property type="entry name" value="TM_PBP2"/>
    <property type="match status" value="1"/>
</dbReference>